<name>A0A0C9YEI5_9AGAM</name>
<dbReference type="Proteomes" id="UP000054018">
    <property type="component" value="Unassembled WGS sequence"/>
</dbReference>
<evidence type="ECO:0000313" key="2">
    <source>
        <dbReference type="EMBL" id="KIK23275.1"/>
    </source>
</evidence>
<reference evidence="2 3" key="1">
    <citation type="submission" date="2014-04" db="EMBL/GenBank/DDBJ databases">
        <authorList>
            <consortium name="DOE Joint Genome Institute"/>
            <person name="Kuo A."/>
            <person name="Kohler A."/>
            <person name="Costa M.D."/>
            <person name="Nagy L.G."/>
            <person name="Floudas D."/>
            <person name="Copeland A."/>
            <person name="Barry K.W."/>
            <person name="Cichocki N."/>
            <person name="Veneault-Fourrey C."/>
            <person name="LaButti K."/>
            <person name="Lindquist E.A."/>
            <person name="Lipzen A."/>
            <person name="Lundell T."/>
            <person name="Morin E."/>
            <person name="Murat C."/>
            <person name="Sun H."/>
            <person name="Tunlid A."/>
            <person name="Henrissat B."/>
            <person name="Grigoriev I.V."/>
            <person name="Hibbett D.S."/>
            <person name="Martin F."/>
            <person name="Nordberg H.P."/>
            <person name="Cantor M.N."/>
            <person name="Hua S.X."/>
        </authorList>
    </citation>
    <scope>NUCLEOTIDE SEQUENCE [LARGE SCALE GENOMIC DNA]</scope>
    <source>
        <strain evidence="2 3">441</strain>
    </source>
</reference>
<evidence type="ECO:0000256" key="1">
    <source>
        <dbReference type="SAM" id="MobiDB-lite"/>
    </source>
</evidence>
<organism evidence="2 3">
    <name type="scientific">Pisolithus microcarpus 441</name>
    <dbReference type="NCBI Taxonomy" id="765257"/>
    <lineage>
        <taxon>Eukaryota</taxon>
        <taxon>Fungi</taxon>
        <taxon>Dikarya</taxon>
        <taxon>Basidiomycota</taxon>
        <taxon>Agaricomycotina</taxon>
        <taxon>Agaricomycetes</taxon>
        <taxon>Agaricomycetidae</taxon>
        <taxon>Boletales</taxon>
        <taxon>Sclerodermatineae</taxon>
        <taxon>Pisolithaceae</taxon>
        <taxon>Pisolithus</taxon>
    </lineage>
</organism>
<dbReference type="AlphaFoldDB" id="A0A0C9YEI5"/>
<feature type="compositionally biased region" description="Polar residues" evidence="1">
    <location>
        <begin position="38"/>
        <end position="57"/>
    </location>
</feature>
<proteinExistence type="predicted"/>
<reference evidence="3" key="2">
    <citation type="submission" date="2015-01" db="EMBL/GenBank/DDBJ databases">
        <title>Evolutionary Origins and Diversification of the Mycorrhizal Mutualists.</title>
        <authorList>
            <consortium name="DOE Joint Genome Institute"/>
            <consortium name="Mycorrhizal Genomics Consortium"/>
            <person name="Kohler A."/>
            <person name="Kuo A."/>
            <person name="Nagy L.G."/>
            <person name="Floudas D."/>
            <person name="Copeland A."/>
            <person name="Barry K.W."/>
            <person name="Cichocki N."/>
            <person name="Veneault-Fourrey C."/>
            <person name="LaButti K."/>
            <person name="Lindquist E.A."/>
            <person name="Lipzen A."/>
            <person name="Lundell T."/>
            <person name="Morin E."/>
            <person name="Murat C."/>
            <person name="Riley R."/>
            <person name="Ohm R."/>
            <person name="Sun H."/>
            <person name="Tunlid A."/>
            <person name="Henrissat B."/>
            <person name="Grigoriev I.V."/>
            <person name="Hibbett D.S."/>
            <person name="Martin F."/>
        </authorList>
    </citation>
    <scope>NUCLEOTIDE SEQUENCE [LARGE SCALE GENOMIC DNA]</scope>
    <source>
        <strain evidence="3">441</strain>
    </source>
</reference>
<gene>
    <name evidence="2" type="ORF">PISMIDRAFT_679555</name>
</gene>
<protein>
    <submittedName>
        <fullName evidence="2">Uncharacterized protein</fullName>
    </submittedName>
</protein>
<keyword evidence="3" id="KW-1185">Reference proteome</keyword>
<feature type="region of interest" description="Disordered" evidence="1">
    <location>
        <begin position="36"/>
        <end position="57"/>
    </location>
</feature>
<accession>A0A0C9YEI5</accession>
<evidence type="ECO:0000313" key="3">
    <source>
        <dbReference type="Proteomes" id="UP000054018"/>
    </source>
</evidence>
<dbReference type="HOGENOM" id="CLU_2997347_0_0_1"/>
<dbReference type="EMBL" id="KN833728">
    <property type="protein sequence ID" value="KIK23275.1"/>
    <property type="molecule type" value="Genomic_DNA"/>
</dbReference>
<sequence length="57" mass="6324">MRHVECGSPRLSVTTRSVLYHRRPVAAQLITSKAPGVNFSTSMTPQTRYSAQPSHVQ</sequence>